<sequence length="74" mass="9008">MKYWYCLSMINGCHEKFLFPESTYYMGICTSRELFLYSNRLQLIRHKNAHSRWTFWVGLFDKISSYFVGNVEHL</sequence>
<evidence type="ECO:0000313" key="1">
    <source>
        <dbReference type="EMBL" id="KHN83729.1"/>
    </source>
</evidence>
<dbReference type="AlphaFoldDB" id="A0A0B2VQZ4"/>
<reference evidence="1 2" key="1">
    <citation type="submission" date="2014-11" db="EMBL/GenBank/DDBJ databases">
        <title>Genetic blueprint of the zoonotic pathogen Toxocara canis.</title>
        <authorList>
            <person name="Zhu X.-Q."/>
            <person name="Korhonen P.K."/>
            <person name="Cai H."/>
            <person name="Young N.D."/>
            <person name="Nejsum P."/>
            <person name="von Samson-Himmelstjerna G."/>
            <person name="Boag P.R."/>
            <person name="Tan P."/>
            <person name="Li Q."/>
            <person name="Min J."/>
            <person name="Yang Y."/>
            <person name="Wang X."/>
            <person name="Fang X."/>
            <person name="Hall R.S."/>
            <person name="Hofmann A."/>
            <person name="Sternberg P.W."/>
            <person name="Jex A.R."/>
            <person name="Gasser R.B."/>
        </authorList>
    </citation>
    <scope>NUCLEOTIDE SEQUENCE [LARGE SCALE GENOMIC DNA]</scope>
    <source>
        <strain evidence="1">PN_DK_2014</strain>
    </source>
</reference>
<accession>A0A0B2VQZ4</accession>
<name>A0A0B2VQZ4_TOXCA</name>
<gene>
    <name evidence="1" type="ORF">Tcan_12273</name>
</gene>
<keyword evidence="2" id="KW-1185">Reference proteome</keyword>
<organism evidence="1 2">
    <name type="scientific">Toxocara canis</name>
    <name type="common">Canine roundworm</name>
    <dbReference type="NCBI Taxonomy" id="6265"/>
    <lineage>
        <taxon>Eukaryota</taxon>
        <taxon>Metazoa</taxon>
        <taxon>Ecdysozoa</taxon>
        <taxon>Nematoda</taxon>
        <taxon>Chromadorea</taxon>
        <taxon>Rhabditida</taxon>
        <taxon>Spirurina</taxon>
        <taxon>Ascaridomorpha</taxon>
        <taxon>Ascaridoidea</taxon>
        <taxon>Toxocaridae</taxon>
        <taxon>Toxocara</taxon>
    </lineage>
</organism>
<evidence type="ECO:0000313" key="2">
    <source>
        <dbReference type="Proteomes" id="UP000031036"/>
    </source>
</evidence>
<dbReference type="EMBL" id="JPKZ01001140">
    <property type="protein sequence ID" value="KHN83729.1"/>
    <property type="molecule type" value="Genomic_DNA"/>
</dbReference>
<dbReference type="Proteomes" id="UP000031036">
    <property type="component" value="Unassembled WGS sequence"/>
</dbReference>
<protein>
    <submittedName>
        <fullName evidence="1">Uncharacterized protein</fullName>
    </submittedName>
</protein>
<proteinExistence type="predicted"/>
<comment type="caution">
    <text evidence="1">The sequence shown here is derived from an EMBL/GenBank/DDBJ whole genome shotgun (WGS) entry which is preliminary data.</text>
</comment>